<reference evidence="4" key="1">
    <citation type="submission" date="2016-12" db="EMBL/GenBank/DDBJ databases">
        <authorList>
            <person name="Herbold C."/>
        </authorList>
    </citation>
    <scope>NUCLEOTIDE SEQUENCE [LARGE SCALE GENOMIC DNA]</scope>
</reference>
<dbReference type="GO" id="GO:0003963">
    <property type="term" value="F:RNA-3'-phosphate cyclase activity"/>
    <property type="evidence" value="ECO:0007669"/>
    <property type="project" value="UniProtKB-UniRule"/>
</dbReference>
<dbReference type="InterPro" id="IPR037136">
    <property type="entry name" value="RNA3'_phos_cyclase_dom_sf"/>
</dbReference>
<feature type="domain" description="RNA 3'-terminal phosphate cyclase" evidence="2">
    <location>
        <begin position="11"/>
        <end position="322"/>
    </location>
</feature>
<dbReference type="RefSeq" id="WP_101009197.1">
    <property type="nucleotide sequence ID" value="NZ_FRFC01000003.1"/>
</dbReference>
<dbReference type="PANTHER" id="PTHR11096:SF0">
    <property type="entry name" value="RNA 3'-TERMINAL PHOSPHATE CYCLASE"/>
    <property type="match status" value="1"/>
</dbReference>
<dbReference type="PANTHER" id="PTHR11096">
    <property type="entry name" value="RNA 3' TERMINAL PHOSPHATE CYCLASE"/>
    <property type="match status" value="1"/>
</dbReference>
<gene>
    <name evidence="3" type="primary">rtcA</name>
    <name evidence="3" type="ORF">NSIN_20142</name>
</gene>
<dbReference type="InterPro" id="IPR036553">
    <property type="entry name" value="RPTC_insert"/>
</dbReference>
<dbReference type="InterPro" id="IPR023797">
    <property type="entry name" value="RNA3'_phos_cyclase_dom"/>
</dbReference>
<dbReference type="InterPro" id="IPR020719">
    <property type="entry name" value="RNA3'_term_phos_cycl-like_CS"/>
</dbReference>
<dbReference type="SUPFAM" id="SSF55205">
    <property type="entry name" value="EPT/RTPC-like"/>
    <property type="match status" value="1"/>
</dbReference>
<keyword evidence="3" id="KW-0436">Ligase</keyword>
<evidence type="ECO:0000313" key="4">
    <source>
        <dbReference type="Proteomes" id="UP000232412"/>
    </source>
</evidence>
<proteinExistence type="predicted"/>
<sequence>MEPIRIDGGFGEGGGQIIRSAVTLSAVTGKPVEIENIRKNRKVPGLRPQHLLGVKILSKICQAKVEGLQVNSTSLKFSPSHGLDLDLQEDVGTAGSISLILQVLIPAVSLMRKSLKLSIIGGTDVPFSPTMDYTKHVFGNAMSRVGINFDLEVKRRGYYPKGGGLVKVQIHPCTALHSTSLLHRKTRNASLLCTYSHIPRQEIENQVQDAKDVLVANGFDCEFTIREENAQDKGCSILIFSHDADSVTGYDGIYQKSLNGLGKFVAEKFVEENLGVDRFLSDMLVVPLSLVKDTSVYRVRSITKHLETNLFVASKMTGCKYGIGKLDNGFEVRIAGISDTCM</sequence>
<organism evidence="3 4">
    <name type="scientific">Nitrosotalea sinensis</name>
    <dbReference type="NCBI Taxonomy" id="1499975"/>
    <lineage>
        <taxon>Archaea</taxon>
        <taxon>Nitrososphaerota</taxon>
        <taxon>Nitrososphaeria</taxon>
        <taxon>Nitrosotaleales</taxon>
        <taxon>Nitrosotaleaceae</taxon>
        <taxon>Nitrosotalea</taxon>
    </lineage>
</organism>
<evidence type="ECO:0000259" key="2">
    <source>
        <dbReference type="Pfam" id="PF01137"/>
    </source>
</evidence>
<protein>
    <recommendedName>
        <fullName evidence="1">RNA 3'-terminal phosphate cyclase</fullName>
        <ecNumber evidence="1">6.5.1.4</ecNumber>
    </recommendedName>
</protein>
<dbReference type="EC" id="6.5.1.4" evidence="1"/>
<dbReference type="PIRSF" id="PIRSF005378">
    <property type="entry name" value="RNA3'_term_phos_cycl_euk"/>
    <property type="match status" value="1"/>
</dbReference>
<dbReference type="InterPro" id="IPR013792">
    <property type="entry name" value="RNA3'P_cycl/enolpyr_Trfase_a/b"/>
</dbReference>
<evidence type="ECO:0000256" key="1">
    <source>
        <dbReference type="NCBIfam" id="TIGR03399"/>
    </source>
</evidence>
<dbReference type="GO" id="GO:0006396">
    <property type="term" value="P:RNA processing"/>
    <property type="evidence" value="ECO:0007669"/>
    <property type="project" value="UniProtKB-UniRule"/>
</dbReference>
<dbReference type="Gene3D" id="3.65.10.20">
    <property type="entry name" value="RNA 3'-terminal phosphate cyclase domain"/>
    <property type="match status" value="1"/>
</dbReference>
<dbReference type="Proteomes" id="UP000232412">
    <property type="component" value="Unassembled WGS sequence"/>
</dbReference>
<dbReference type="NCBIfam" id="TIGR03399">
    <property type="entry name" value="RNA_3prim_cycl"/>
    <property type="match status" value="1"/>
</dbReference>
<dbReference type="AlphaFoldDB" id="A0A2H1EFC7"/>
<dbReference type="Pfam" id="PF01137">
    <property type="entry name" value="RTC"/>
    <property type="match status" value="1"/>
</dbReference>
<dbReference type="PROSITE" id="PS01287">
    <property type="entry name" value="RTC"/>
    <property type="match status" value="1"/>
</dbReference>
<dbReference type="Gene3D" id="3.30.360.20">
    <property type="entry name" value="RNA 3'-terminal phosphate cyclase, insert domain"/>
    <property type="match status" value="1"/>
</dbReference>
<evidence type="ECO:0000313" key="3">
    <source>
        <dbReference type="EMBL" id="SHO43691.1"/>
    </source>
</evidence>
<dbReference type="OrthoDB" id="7994at2157"/>
<accession>A0A2H1EFC7</accession>
<dbReference type="InterPro" id="IPR000228">
    <property type="entry name" value="RNA3'_term_phos_cyc"/>
</dbReference>
<keyword evidence="4" id="KW-1185">Reference proteome</keyword>
<dbReference type="EMBL" id="FRFC01000003">
    <property type="protein sequence ID" value="SHO43691.1"/>
    <property type="molecule type" value="Genomic_DNA"/>
</dbReference>
<name>A0A2H1EFC7_9ARCH</name>
<dbReference type="InterPro" id="IPR017770">
    <property type="entry name" value="RNA3'_term_phos_cyc_type_1"/>
</dbReference>